<dbReference type="Proteomes" id="UP000001940">
    <property type="component" value="Chromosome V"/>
</dbReference>
<dbReference type="Gene3D" id="1.20.5.170">
    <property type="match status" value="1"/>
</dbReference>
<evidence type="ECO:0000256" key="2">
    <source>
        <dbReference type="SAM" id="MobiDB-lite"/>
    </source>
</evidence>
<feature type="coiled-coil region" evidence="1">
    <location>
        <begin position="115"/>
        <end position="170"/>
    </location>
</feature>
<proteinExistence type="predicted"/>
<dbReference type="OrthoDB" id="5801617at2759"/>
<dbReference type="GO" id="GO:0003700">
    <property type="term" value="F:DNA-binding transcription factor activity"/>
    <property type="evidence" value="ECO:0007669"/>
    <property type="project" value="InterPro"/>
</dbReference>
<dbReference type="PROSITE" id="PS00036">
    <property type="entry name" value="BZIP_BASIC"/>
    <property type="match status" value="1"/>
</dbReference>
<evidence type="ECO:0000313" key="6">
    <source>
        <dbReference type="WormBase" id="C34D1.5b"/>
    </source>
</evidence>
<dbReference type="AlphaFoldDB" id="G5EG34"/>
<evidence type="ECO:0000259" key="3">
    <source>
        <dbReference type="PROSITE" id="PS50217"/>
    </source>
</evidence>
<protein>
    <submittedName>
        <fullName evidence="4">BZIP domain-containing protein</fullName>
    </submittedName>
</protein>
<dbReference type="AGR" id="WB:WBGene00007932"/>
<evidence type="ECO:0000313" key="4">
    <source>
        <dbReference type="EMBL" id="CAQ35021.1"/>
    </source>
</evidence>
<dbReference type="CDD" id="cd14686">
    <property type="entry name" value="bZIP"/>
    <property type="match status" value="1"/>
</dbReference>
<dbReference type="SUPFAM" id="SSF57959">
    <property type="entry name" value="Leucine zipper domain"/>
    <property type="match status" value="1"/>
</dbReference>
<dbReference type="ExpressionAtlas" id="G5EG34">
    <property type="expression patterns" value="baseline and differential"/>
</dbReference>
<dbReference type="InterPro" id="IPR046347">
    <property type="entry name" value="bZIP_sf"/>
</dbReference>
<organism evidence="4 5">
    <name type="scientific">Caenorhabditis elegans</name>
    <dbReference type="NCBI Taxonomy" id="6239"/>
    <lineage>
        <taxon>Eukaryota</taxon>
        <taxon>Metazoa</taxon>
        <taxon>Ecdysozoa</taxon>
        <taxon>Nematoda</taxon>
        <taxon>Chromadorea</taxon>
        <taxon>Rhabditida</taxon>
        <taxon>Rhabditina</taxon>
        <taxon>Rhabditomorpha</taxon>
        <taxon>Rhabditoidea</taxon>
        <taxon>Rhabditidae</taxon>
        <taxon>Peloderinae</taxon>
        <taxon>Caenorhabditis</taxon>
    </lineage>
</organism>
<reference evidence="4 5" key="1">
    <citation type="journal article" date="1998" name="Science">
        <title>Genome sequence of the nematode C. elegans: a platform for investigating biology.</title>
        <authorList>
            <consortium name="The C. elegans sequencing consortium"/>
            <person name="Sulson J.E."/>
            <person name="Waterston R."/>
        </authorList>
    </citation>
    <scope>NUCLEOTIDE SEQUENCE [LARGE SCALE GENOMIC DNA]</scope>
    <source>
        <strain evidence="4 5">Bristol N2</strain>
    </source>
</reference>
<dbReference type="EMBL" id="BX284605">
    <property type="protein sequence ID" value="CAQ35021.1"/>
    <property type="molecule type" value="Genomic_DNA"/>
</dbReference>
<dbReference type="RefSeq" id="NP_001122873.1">
    <property type="nucleotide sequence ID" value="NM_001129401.4"/>
</dbReference>
<evidence type="ECO:0000256" key="1">
    <source>
        <dbReference type="SAM" id="Coils"/>
    </source>
</evidence>
<keyword evidence="1" id="KW-0175">Coiled coil</keyword>
<dbReference type="GeneID" id="183204"/>
<dbReference type="KEGG" id="cel:CELE_C34D1.5"/>
<accession>G5EG34</accession>
<dbReference type="WormBase" id="C34D1.5b">
    <property type="protein sequence ID" value="CE42551"/>
    <property type="gene ID" value="WBGene00007932"/>
    <property type="gene designation" value="zip-5"/>
</dbReference>
<sequence length="205" mass="24206">MNCACGDPSCGYCQAARSQYMNTLYNFDDFIPVDPCNAPLTTILEENEDDYVRDENQNGDEDDEEDDDDYYVEDESSEIVMPQQTGISLNRLNDLQVSEDEKKRLRNTEAARRCREKIKRKTDDLETELTRLTARNEVMNQHRIRLLSQVEEQMRMLENIKSRNPELEAEIRYEAKKIVDTYTHQVETKRKAIQDYFDMTCNKLY</sequence>
<evidence type="ECO:0000313" key="5">
    <source>
        <dbReference type="Proteomes" id="UP000001940"/>
    </source>
</evidence>
<feature type="domain" description="BZIP" evidence="3">
    <location>
        <begin position="97"/>
        <end position="160"/>
    </location>
</feature>
<dbReference type="PROSITE" id="PS50217">
    <property type="entry name" value="BZIP"/>
    <property type="match status" value="1"/>
</dbReference>
<dbReference type="CTD" id="183204"/>
<keyword evidence="5" id="KW-1185">Reference proteome</keyword>
<dbReference type="Pfam" id="PF07716">
    <property type="entry name" value="bZIP_2"/>
    <property type="match status" value="1"/>
</dbReference>
<dbReference type="SMR" id="G5EG34"/>
<gene>
    <name evidence="4 6" type="primary">zip-5</name>
    <name evidence="6" type="ORF">C34D1.5</name>
    <name evidence="4" type="ORF">CELE_C34D1.5</name>
</gene>
<feature type="region of interest" description="Disordered" evidence="2">
    <location>
        <begin position="45"/>
        <end position="70"/>
    </location>
</feature>
<dbReference type="OMA" id="CGDPSCG"/>
<dbReference type="Bgee" id="WBGene00007932">
    <property type="expression patterns" value="Expressed in larva and 3 other cell types or tissues"/>
</dbReference>
<dbReference type="InterPro" id="IPR004827">
    <property type="entry name" value="bZIP"/>
</dbReference>
<name>G5EG34_CAEEL</name>
<dbReference type="HOGENOM" id="CLU_1385285_0_0_1"/>